<evidence type="ECO:0000256" key="2">
    <source>
        <dbReference type="ARBA" id="ARBA00012104"/>
    </source>
</evidence>
<dbReference type="Pfam" id="PF08543">
    <property type="entry name" value="Phos_pyr_kin"/>
    <property type="match status" value="1"/>
</dbReference>
<dbReference type="GO" id="GO:0005524">
    <property type="term" value="F:ATP binding"/>
    <property type="evidence" value="ECO:0007669"/>
    <property type="project" value="UniProtKB-KW"/>
</dbReference>
<protein>
    <recommendedName>
        <fullName evidence="2">pyridoxal kinase</fullName>
        <ecNumber evidence="2">2.7.1.35</ecNumber>
    </recommendedName>
</protein>
<proteinExistence type="inferred from homology"/>
<dbReference type="CDD" id="cd01173">
    <property type="entry name" value="pyridoxal_pyridoxamine_kinase"/>
    <property type="match status" value="1"/>
</dbReference>
<dbReference type="EC" id="2.7.1.35" evidence="2"/>
<name>A0A2H1GCM4_ZYMTR</name>
<dbReference type="InterPro" id="IPR004625">
    <property type="entry name" value="PyrdxlKinase"/>
</dbReference>
<keyword evidence="4" id="KW-0547">Nucleotide-binding</keyword>
<evidence type="ECO:0000256" key="6">
    <source>
        <dbReference type="ARBA" id="ARBA00022840"/>
    </source>
</evidence>
<keyword evidence="3" id="KW-0808">Transferase</keyword>
<dbReference type="AlphaFoldDB" id="A0A2H1GCM4"/>
<evidence type="ECO:0000313" key="10">
    <source>
        <dbReference type="Proteomes" id="UP000245764"/>
    </source>
</evidence>
<accession>A0A2H1GCM4</accession>
<reference evidence="10" key="1">
    <citation type="submission" date="2017-05" db="EMBL/GenBank/DDBJ databases">
        <authorList>
            <person name="Song R."/>
            <person name="Chenine A.L."/>
            <person name="Ruprecht R.M."/>
        </authorList>
    </citation>
    <scope>NUCLEOTIDE SEQUENCE [LARGE SCALE GENOMIC DNA]</scope>
</reference>
<dbReference type="GO" id="GO:0008478">
    <property type="term" value="F:pyridoxal kinase activity"/>
    <property type="evidence" value="ECO:0007669"/>
    <property type="project" value="UniProtKB-EC"/>
</dbReference>
<evidence type="ECO:0000256" key="5">
    <source>
        <dbReference type="ARBA" id="ARBA00022777"/>
    </source>
</evidence>
<evidence type="ECO:0000256" key="1">
    <source>
        <dbReference type="ARBA" id="ARBA00008805"/>
    </source>
</evidence>
<dbReference type="NCBIfam" id="TIGR00687">
    <property type="entry name" value="pyridox_kin"/>
    <property type="match status" value="1"/>
</dbReference>
<dbReference type="GO" id="GO:0005829">
    <property type="term" value="C:cytosol"/>
    <property type="evidence" value="ECO:0007669"/>
    <property type="project" value="TreeGrafter"/>
</dbReference>
<evidence type="ECO:0000256" key="7">
    <source>
        <dbReference type="SAM" id="MobiDB-lite"/>
    </source>
</evidence>
<organism evidence="9 10">
    <name type="scientific">Zymoseptoria tritici ST99CH_1E4</name>
    <dbReference type="NCBI Taxonomy" id="1276532"/>
    <lineage>
        <taxon>Eukaryota</taxon>
        <taxon>Fungi</taxon>
        <taxon>Dikarya</taxon>
        <taxon>Ascomycota</taxon>
        <taxon>Pezizomycotina</taxon>
        <taxon>Dothideomycetes</taxon>
        <taxon>Dothideomycetidae</taxon>
        <taxon>Mycosphaerellales</taxon>
        <taxon>Mycosphaerellaceae</taxon>
        <taxon>Zymoseptoria</taxon>
    </lineage>
</organism>
<sequence length="415" mass="44998">MLDFSDRAKMAESDDNNVPETHVLAIASHVTSGYVGNTMATFCMQTLGCEVSAIHTVNYSNHVGYKQFTGRASTPTEVASLYTGLQNTHLDTFSMLLTGYSPSASLVHEIGRIGRSCRLRSNTRPGSFFWILDPVMGDNGRIYVAEDTVPAYKSLLKDADCVLPNQFEAELLSGVGIGDWEGLRGAVEGLHGEYQLAHVVVTSVKLPSAGEGEEGTLWVIGSSATKEGKARMFRIQVPALPVFFSGTGDMFAALLTARLREAASQAGVLGEKSWRSPDEVRAEELPLAKAMEKVLASMQAVLKDTARHYNEVLRSLEEGEPLNEGKGEEASKEEDVSRHLKLTRAAEVRVVRNARALREPPNLGQFKAVAVGGGSVVEEKEEWKHGRDDEEVKEAADELGVLKVAPGITGQSHQT</sequence>
<gene>
    <name evidence="9" type="ORF">ZT1E4_G5522</name>
</gene>
<keyword evidence="5" id="KW-0418">Kinase</keyword>
<dbReference type="Proteomes" id="UP000245764">
    <property type="component" value="Chromosome 4"/>
</dbReference>
<dbReference type="EMBL" id="LT854256">
    <property type="protein sequence ID" value="SMR51303.1"/>
    <property type="molecule type" value="Genomic_DNA"/>
</dbReference>
<dbReference type="GO" id="GO:0009443">
    <property type="term" value="P:pyridoxal 5'-phosphate salvage"/>
    <property type="evidence" value="ECO:0007669"/>
    <property type="project" value="InterPro"/>
</dbReference>
<dbReference type="Gene3D" id="3.40.1190.20">
    <property type="match status" value="1"/>
</dbReference>
<evidence type="ECO:0000313" key="9">
    <source>
        <dbReference type="EMBL" id="SMR51303.1"/>
    </source>
</evidence>
<dbReference type="PANTHER" id="PTHR10534">
    <property type="entry name" value="PYRIDOXAL KINASE"/>
    <property type="match status" value="1"/>
</dbReference>
<dbReference type="InterPro" id="IPR013749">
    <property type="entry name" value="PM/HMP-P_kinase-1"/>
</dbReference>
<feature type="region of interest" description="Disordered" evidence="7">
    <location>
        <begin position="317"/>
        <end position="338"/>
    </location>
</feature>
<evidence type="ECO:0000256" key="4">
    <source>
        <dbReference type="ARBA" id="ARBA00022741"/>
    </source>
</evidence>
<comment type="similarity">
    <text evidence="1">Belongs to the pyridoxine kinase family.</text>
</comment>
<dbReference type="PANTHER" id="PTHR10534:SF2">
    <property type="entry name" value="PYRIDOXAL KINASE"/>
    <property type="match status" value="1"/>
</dbReference>
<dbReference type="SUPFAM" id="SSF53613">
    <property type="entry name" value="Ribokinase-like"/>
    <property type="match status" value="1"/>
</dbReference>
<evidence type="ECO:0000259" key="8">
    <source>
        <dbReference type="Pfam" id="PF08543"/>
    </source>
</evidence>
<evidence type="ECO:0000256" key="3">
    <source>
        <dbReference type="ARBA" id="ARBA00022679"/>
    </source>
</evidence>
<feature type="domain" description="Pyridoxamine kinase/Phosphomethylpyrimidine kinase" evidence="8">
    <location>
        <begin position="130"/>
        <end position="262"/>
    </location>
</feature>
<dbReference type="InterPro" id="IPR029056">
    <property type="entry name" value="Ribokinase-like"/>
</dbReference>
<keyword evidence="6" id="KW-0067">ATP-binding</keyword>